<reference evidence="1" key="1">
    <citation type="submission" date="2023-06" db="EMBL/GenBank/DDBJ databases">
        <authorList>
            <person name="Noh H."/>
        </authorList>
    </citation>
    <scope>NUCLEOTIDE SEQUENCE</scope>
    <source>
        <strain evidence="1">DUCC20226</strain>
    </source>
</reference>
<dbReference type="Proteomes" id="UP001265746">
    <property type="component" value="Unassembled WGS sequence"/>
</dbReference>
<sequence length="200" mass="22426">MCVIVNYACQNCKQETGQRDYVRHTDGQRFPIPDPKMEIVSFCTELIPLRVIVHKPSVQSVDFPCENPDCAGMKVHYDKDEYDDEEGRIVGLLGGTAEIVAEEGRSDNDVKEMLQQMGIDQSDMEELSDATIEKWTGLAEDKLKQMAVNGDTIQDVKKVLQATTGFKYTNYMVFTKAATFGIRRNRFGAGPANADECKPM</sequence>
<keyword evidence="2" id="KW-1185">Reference proteome</keyword>
<evidence type="ECO:0000313" key="1">
    <source>
        <dbReference type="EMBL" id="KAK2611599.1"/>
    </source>
</evidence>
<comment type="caution">
    <text evidence="1">The sequence shown here is derived from an EMBL/GenBank/DDBJ whole genome shotgun (WGS) entry which is preliminary data.</text>
</comment>
<proteinExistence type="predicted"/>
<name>A0AAD9SN44_PHOAM</name>
<dbReference type="AlphaFoldDB" id="A0AAD9SN44"/>
<evidence type="ECO:0000313" key="2">
    <source>
        <dbReference type="Proteomes" id="UP001265746"/>
    </source>
</evidence>
<dbReference type="EMBL" id="JAUJFL010000002">
    <property type="protein sequence ID" value="KAK2611599.1"/>
    <property type="molecule type" value="Genomic_DNA"/>
</dbReference>
<protein>
    <submittedName>
        <fullName evidence="1">Uncharacterized protein</fullName>
    </submittedName>
</protein>
<organism evidence="1 2">
    <name type="scientific">Phomopsis amygdali</name>
    <name type="common">Fusicoccum amygdali</name>
    <dbReference type="NCBI Taxonomy" id="1214568"/>
    <lineage>
        <taxon>Eukaryota</taxon>
        <taxon>Fungi</taxon>
        <taxon>Dikarya</taxon>
        <taxon>Ascomycota</taxon>
        <taxon>Pezizomycotina</taxon>
        <taxon>Sordariomycetes</taxon>
        <taxon>Sordariomycetidae</taxon>
        <taxon>Diaporthales</taxon>
        <taxon>Diaporthaceae</taxon>
        <taxon>Diaporthe</taxon>
    </lineage>
</organism>
<gene>
    <name evidence="1" type="ORF">N8I77_004932</name>
</gene>
<accession>A0AAD9SN44</accession>